<dbReference type="Pfam" id="PF04134">
    <property type="entry name" value="DCC1-like"/>
    <property type="match status" value="1"/>
</dbReference>
<evidence type="ECO:0000313" key="2">
    <source>
        <dbReference type="Proteomes" id="UP000737171"/>
    </source>
</evidence>
<organism evidence="1 2">
    <name type="scientific">Pseudaquabacterium terrae</name>
    <dbReference type="NCBI Taxonomy" id="2732868"/>
    <lineage>
        <taxon>Bacteria</taxon>
        <taxon>Pseudomonadati</taxon>
        <taxon>Pseudomonadota</taxon>
        <taxon>Betaproteobacteria</taxon>
        <taxon>Burkholderiales</taxon>
        <taxon>Sphaerotilaceae</taxon>
        <taxon>Pseudaquabacterium</taxon>
    </lineage>
</organism>
<evidence type="ECO:0000313" key="1">
    <source>
        <dbReference type="EMBL" id="NRF65996.1"/>
    </source>
</evidence>
<gene>
    <name evidence="1" type="ORF">HLB44_03235</name>
</gene>
<protein>
    <submittedName>
        <fullName evidence="1">DUF393 domain-containing protein</fullName>
    </submittedName>
</protein>
<sequence>MTDRLQVFYDASCRLCAAEMHSLKALDHDDWIELIDCSAPDFDDTPYRADGITRAAMLEALHVREPAGAWHIGVDAFGLLYGTLGLDAIATAWTHPLSRRFTERFYPWVVRHRHALSSLGLHRIAPYVSSLAAHHAARRSRCRDDACERGAPPAAPAGRVL</sequence>
<accession>A0ABX2EBS6</accession>
<keyword evidence="2" id="KW-1185">Reference proteome</keyword>
<dbReference type="RefSeq" id="WP_173120530.1">
    <property type="nucleotide sequence ID" value="NZ_JABRWJ010000001.1"/>
</dbReference>
<proteinExistence type="predicted"/>
<dbReference type="EMBL" id="JABRWJ010000001">
    <property type="protein sequence ID" value="NRF65996.1"/>
    <property type="molecule type" value="Genomic_DNA"/>
</dbReference>
<dbReference type="PANTHER" id="PTHR34290">
    <property type="entry name" value="SI:CH73-390P7.2"/>
    <property type="match status" value="1"/>
</dbReference>
<reference evidence="1 2" key="1">
    <citation type="submission" date="2020-05" db="EMBL/GenBank/DDBJ databases">
        <title>Aquincola sp. isolate from soil.</title>
        <authorList>
            <person name="Han J."/>
            <person name="Kim D.-U."/>
        </authorList>
    </citation>
    <scope>NUCLEOTIDE SEQUENCE [LARGE SCALE GENOMIC DNA]</scope>
    <source>
        <strain evidence="1 2">S2</strain>
    </source>
</reference>
<dbReference type="PANTHER" id="PTHR34290:SF2">
    <property type="entry name" value="OS04G0668800 PROTEIN"/>
    <property type="match status" value="1"/>
</dbReference>
<name>A0ABX2EBS6_9BURK</name>
<dbReference type="Proteomes" id="UP000737171">
    <property type="component" value="Unassembled WGS sequence"/>
</dbReference>
<dbReference type="InterPro" id="IPR044691">
    <property type="entry name" value="DCC1_Trx"/>
</dbReference>
<comment type="caution">
    <text evidence="1">The sequence shown here is derived from an EMBL/GenBank/DDBJ whole genome shotgun (WGS) entry which is preliminary data.</text>
</comment>
<dbReference type="InterPro" id="IPR007263">
    <property type="entry name" value="DCC1-like"/>
</dbReference>